<keyword evidence="4" id="KW-1185">Reference proteome</keyword>
<evidence type="ECO:0000259" key="2">
    <source>
        <dbReference type="PROSITE" id="PS50118"/>
    </source>
</evidence>
<keyword evidence="1" id="KW-0238">DNA-binding</keyword>
<evidence type="ECO:0000313" key="4">
    <source>
        <dbReference type="Proteomes" id="UP001215598"/>
    </source>
</evidence>
<keyword evidence="1" id="KW-0539">Nucleus</keyword>
<dbReference type="GO" id="GO:0003677">
    <property type="term" value="F:DNA binding"/>
    <property type="evidence" value="ECO:0007669"/>
    <property type="project" value="UniProtKB-UniRule"/>
</dbReference>
<gene>
    <name evidence="3" type="ORF">B0H16DRAFT_1729329</name>
</gene>
<evidence type="ECO:0000313" key="3">
    <source>
        <dbReference type="EMBL" id="KAJ7739520.1"/>
    </source>
</evidence>
<evidence type="ECO:0000256" key="1">
    <source>
        <dbReference type="PROSITE-ProRule" id="PRU00267"/>
    </source>
</evidence>
<dbReference type="EMBL" id="JARKIB010000106">
    <property type="protein sequence ID" value="KAJ7739520.1"/>
    <property type="molecule type" value="Genomic_DNA"/>
</dbReference>
<dbReference type="AlphaFoldDB" id="A0AAD7IDS2"/>
<proteinExistence type="predicted"/>
<dbReference type="PROSITE" id="PS50118">
    <property type="entry name" value="HMG_BOX_2"/>
    <property type="match status" value="1"/>
</dbReference>
<dbReference type="GO" id="GO:0005634">
    <property type="term" value="C:nucleus"/>
    <property type="evidence" value="ECO:0007669"/>
    <property type="project" value="UniProtKB-UniRule"/>
</dbReference>
<reference evidence="3" key="1">
    <citation type="submission" date="2023-03" db="EMBL/GenBank/DDBJ databases">
        <title>Massive genome expansion in bonnet fungi (Mycena s.s.) driven by repeated elements and novel gene families across ecological guilds.</title>
        <authorList>
            <consortium name="Lawrence Berkeley National Laboratory"/>
            <person name="Harder C.B."/>
            <person name="Miyauchi S."/>
            <person name="Viragh M."/>
            <person name="Kuo A."/>
            <person name="Thoen E."/>
            <person name="Andreopoulos B."/>
            <person name="Lu D."/>
            <person name="Skrede I."/>
            <person name="Drula E."/>
            <person name="Henrissat B."/>
            <person name="Morin E."/>
            <person name="Kohler A."/>
            <person name="Barry K."/>
            <person name="LaButti K."/>
            <person name="Morin E."/>
            <person name="Salamov A."/>
            <person name="Lipzen A."/>
            <person name="Mereny Z."/>
            <person name="Hegedus B."/>
            <person name="Baldrian P."/>
            <person name="Stursova M."/>
            <person name="Weitz H."/>
            <person name="Taylor A."/>
            <person name="Grigoriev I.V."/>
            <person name="Nagy L.G."/>
            <person name="Martin F."/>
            <person name="Kauserud H."/>
        </authorList>
    </citation>
    <scope>NUCLEOTIDE SEQUENCE</scope>
    <source>
        <strain evidence="3">CBHHK182m</strain>
    </source>
</reference>
<accession>A0AAD7IDS2</accession>
<sequence>MSPRIRRPQTGYMIFRSELRNAGQFDKRKTGDPRNYLKVAGERWAALSNSKKYLYFLKAEHKKLAYILADARRRRAPSVRLLAQIGEKSIPDAESSVWTSPADTLGTWEDSEPKTFVPSESFTTAMLGYECDDDILDSFFVLPSNSDIEPWFPRQCLLSAPTSFASPCFVEL</sequence>
<dbReference type="InterPro" id="IPR009071">
    <property type="entry name" value="HMG_box_dom"/>
</dbReference>
<organism evidence="3 4">
    <name type="scientific">Mycena metata</name>
    <dbReference type="NCBI Taxonomy" id="1033252"/>
    <lineage>
        <taxon>Eukaryota</taxon>
        <taxon>Fungi</taxon>
        <taxon>Dikarya</taxon>
        <taxon>Basidiomycota</taxon>
        <taxon>Agaricomycotina</taxon>
        <taxon>Agaricomycetes</taxon>
        <taxon>Agaricomycetidae</taxon>
        <taxon>Agaricales</taxon>
        <taxon>Marasmiineae</taxon>
        <taxon>Mycenaceae</taxon>
        <taxon>Mycena</taxon>
    </lineage>
</organism>
<dbReference type="Proteomes" id="UP001215598">
    <property type="component" value="Unassembled WGS sequence"/>
</dbReference>
<feature type="DNA-binding region" description="HMG box" evidence="1">
    <location>
        <begin position="5"/>
        <end position="74"/>
    </location>
</feature>
<dbReference type="CDD" id="cd00084">
    <property type="entry name" value="HMG-box_SF"/>
    <property type="match status" value="1"/>
</dbReference>
<dbReference type="SUPFAM" id="SSF47095">
    <property type="entry name" value="HMG-box"/>
    <property type="match status" value="1"/>
</dbReference>
<protein>
    <recommendedName>
        <fullName evidence="2">HMG box domain-containing protein</fullName>
    </recommendedName>
</protein>
<feature type="domain" description="HMG box" evidence="2">
    <location>
        <begin position="5"/>
        <end position="74"/>
    </location>
</feature>
<dbReference type="SMART" id="SM00398">
    <property type="entry name" value="HMG"/>
    <property type="match status" value="1"/>
</dbReference>
<dbReference type="Gene3D" id="1.10.30.10">
    <property type="entry name" value="High mobility group box domain"/>
    <property type="match status" value="1"/>
</dbReference>
<comment type="caution">
    <text evidence="3">The sequence shown here is derived from an EMBL/GenBank/DDBJ whole genome shotgun (WGS) entry which is preliminary data.</text>
</comment>
<name>A0AAD7IDS2_9AGAR</name>
<dbReference type="InterPro" id="IPR036910">
    <property type="entry name" value="HMG_box_dom_sf"/>
</dbReference>